<evidence type="ECO:0000313" key="1">
    <source>
        <dbReference type="EMBL" id="RUT03018.1"/>
    </source>
</evidence>
<dbReference type="EMBL" id="RSCL01000014">
    <property type="protein sequence ID" value="RUT03018.1"/>
    <property type="molecule type" value="Genomic_DNA"/>
</dbReference>
<name>A0A3S1CJV2_9CYAN</name>
<proteinExistence type="predicted"/>
<organism evidence="1 2">
    <name type="scientific">Dulcicalothrix desertica PCC 7102</name>
    <dbReference type="NCBI Taxonomy" id="232991"/>
    <lineage>
        <taxon>Bacteria</taxon>
        <taxon>Bacillati</taxon>
        <taxon>Cyanobacteriota</taxon>
        <taxon>Cyanophyceae</taxon>
        <taxon>Nostocales</taxon>
        <taxon>Calotrichaceae</taxon>
        <taxon>Dulcicalothrix</taxon>
    </lineage>
</organism>
<evidence type="ECO:0008006" key="3">
    <source>
        <dbReference type="Google" id="ProtNLM"/>
    </source>
</evidence>
<gene>
    <name evidence="1" type="ORF">DSM106972_053260</name>
</gene>
<keyword evidence="2" id="KW-1185">Reference proteome</keyword>
<dbReference type="Pfam" id="PF11832">
    <property type="entry name" value="DUF3352"/>
    <property type="match status" value="1"/>
</dbReference>
<dbReference type="Proteomes" id="UP000271624">
    <property type="component" value="Unassembled WGS sequence"/>
</dbReference>
<reference evidence="1" key="1">
    <citation type="submission" date="2018-12" db="EMBL/GenBank/DDBJ databases">
        <authorList>
            <person name="Will S."/>
            <person name="Neumann-Schaal M."/>
            <person name="Henke P."/>
        </authorList>
    </citation>
    <scope>NUCLEOTIDE SEQUENCE</scope>
    <source>
        <strain evidence="1">PCC 7102</strain>
    </source>
</reference>
<evidence type="ECO:0000313" key="2">
    <source>
        <dbReference type="Proteomes" id="UP000271624"/>
    </source>
</evidence>
<accession>A0A3S1CJV2</accession>
<dbReference type="AlphaFoldDB" id="A0A3S1CJV2"/>
<comment type="caution">
    <text evidence="1">The sequence shown here is derived from an EMBL/GenBank/DDBJ whole genome shotgun (WGS) entry which is preliminary data.</text>
</comment>
<protein>
    <recommendedName>
        <fullName evidence="3">DUF3352 domain-containing protein</fullName>
    </recommendedName>
</protein>
<sequence>MISILNPEKLQSLDKGDNSFLKSDFFKNSGIDFRKDVQPWLGNEVTLAVTSLDFDRDPDNGKSPGYLLAMATKSPEKSREFVQLFFSKRVLAGADLSVEEFAGIKVISDASKGKGTLAGAVVGDKYVLFANDPKVLREAINNAQAPDLSLTSSKKYQDISQISAKSYGAAFLNLPIVAEWLGLKLPIQNFDEQLVTLAPVSKGLLAQTVALPTQELKAPLELLSKPVNALKYIPANVGIAVGSKNLSTLPESNLALFWQQLRSALEIKLNNINDIVQQDFKVEKRWGIDLPKDIFDWVQGEYAIGLISSPQQSPEWVFVTEKAPSTQEGIAKLDAIATKNGLSVTEFNLLDQHIVAWTQLKAANSSKNGTKPSFSIEAKAYGVHTTLDNYEIFTSSLETMYEVLSIKDNTLLENRNFKNCIAALAETNAGYVYIDWAASQGILERQLPVLKLLKVVAKPFFNNLHSLTITNYGDDANSLKGDIFFQLEE</sequence>
<dbReference type="InterPro" id="IPR021787">
    <property type="entry name" value="DUF3352"/>
</dbReference>
<reference evidence="1" key="2">
    <citation type="journal article" date="2019" name="Genome Biol. Evol.">
        <title>Day and night: Metabolic profiles and evolutionary relationships of six axenic non-marine cyanobacteria.</title>
        <authorList>
            <person name="Will S.E."/>
            <person name="Henke P."/>
            <person name="Boedeker C."/>
            <person name="Huang S."/>
            <person name="Brinkmann H."/>
            <person name="Rohde M."/>
            <person name="Jarek M."/>
            <person name="Friedl T."/>
            <person name="Seufert S."/>
            <person name="Schumacher M."/>
            <person name="Overmann J."/>
            <person name="Neumann-Schaal M."/>
            <person name="Petersen J."/>
        </authorList>
    </citation>
    <scope>NUCLEOTIDE SEQUENCE [LARGE SCALE GENOMIC DNA]</scope>
    <source>
        <strain evidence="1">PCC 7102</strain>
    </source>
</reference>